<evidence type="ECO:0000256" key="13">
    <source>
        <dbReference type="PIRSR" id="PIRSR602401-1"/>
    </source>
</evidence>
<comment type="similarity">
    <text evidence="3 14">Belongs to the cytochrome P450 family.</text>
</comment>
<evidence type="ECO:0000256" key="2">
    <source>
        <dbReference type="ARBA" id="ARBA00004370"/>
    </source>
</evidence>
<evidence type="ECO:0000256" key="9">
    <source>
        <dbReference type="ARBA" id="ARBA00023136"/>
    </source>
</evidence>
<dbReference type="Proteomes" id="UP001497382">
    <property type="component" value="Unassembled WGS sequence"/>
</dbReference>
<dbReference type="InterPro" id="IPR001128">
    <property type="entry name" value="Cyt_P450"/>
</dbReference>
<evidence type="ECO:0000256" key="6">
    <source>
        <dbReference type="ARBA" id="ARBA00023002"/>
    </source>
</evidence>
<evidence type="ECO:0000256" key="5">
    <source>
        <dbReference type="ARBA" id="ARBA00022723"/>
    </source>
</evidence>
<dbReference type="Gene3D" id="1.10.630.10">
    <property type="entry name" value="Cytochrome P450"/>
    <property type="match status" value="1"/>
</dbReference>
<evidence type="ECO:0000256" key="12">
    <source>
        <dbReference type="ARBA" id="ARBA00043174"/>
    </source>
</evidence>
<accession>A0AAV2AI48</accession>
<dbReference type="GO" id="GO:0016020">
    <property type="term" value="C:membrane"/>
    <property type="evidence" value="ECO:0007669"/>
    <property type="project" value="UniProtKB-SubCell"/>
</dbReference>
<organism evidence="15 16">
    <name type="scientific">Larinioides sclopetarius</name>
    <dbReference type="NCBI Taxonomy" id="280406"/>
    <lineage>
        <taxon>Eukaryota</taxon>
        <taxon>Metazoa</taxon>
        <taxon>Ecdysozoa</taxon>
        <taxon>Arthropoda</taxon>
        <taxon>Chelicerata</taxon>
        <taxon>Arachnida</taxon>
        <taxon>Araneae</taxon>
        <taxon>Araneomorphae</taxon>
        <taxon>Entelegynae</taxon>
        <taxon>Araneoidea</taxon>
        <taxon>Araneidae</taxon>
        <taxon>Larinioides</taxon>
    </lineage>
</organism>
<dbReference type="PRINTS" id="PR00385">
    <property type="entry name" value="P450"/>
</dbReference>
<keyword evidence="5 13" id="KW-0479">Metal-binding</keyword>
<evidence type="ECO:0000256" key="4">
    <source>
        <dbReference type="ARBA" id="ARBA00022617"/>
    </source>
</evidence>
<dbReference type="GO" id="GO:0005506">
    <property type="term" value="F:iron ion binding"/>
    <property type="evidence" value="ECO:0007669"/>
    <property type="project" value="InterPro"/>
</dbReference>
<evidence type="ECO:0000256" key="11">
    <source>
        <dbReference type="ARBA" id="ARBA00042499"/>
    </source>
</evidence>
<dbReference type="PRINTS" id="PR00463">
    <property type="entry name" value="EP450I"/>
</dbReference>
<keyword evidence="9" id="KW-0472">Membrane</keyword>
<dbReference type="Pfam" id="PF00067">
    <property type="entry name" value="p450"/>
    <property type="match status" value="1"/>
</dbReference>
<feature type="binding site" description="axial binding residue" evidence="13">
    <location>
        <position position="202"/>
    </location>
    <ligand>
        <name>heme</name>
        <dbReference type="ChEBI" id="CHEBI:30413"/>
    </ligand>
    <ligandPart>
        <name>Fe</name>
        <dbReference type="ChEBI" id="CHEBI:18248"/>
    </ligandPart>
</feature>
<comment type="cofactor">
    <cofactor evidence="1 13">
        <name>heme</name>
        <dbReference type="ChEBI" id="CHEBI:30413"/>
    </cofactor>
</comment>
<evidence type="ECO:0000256" key="10">
    <source>
        <dbReference type="ARBA" id="ARBA00038885"/>
    </source>
</evidence>
<dbReference type="PROSITE" id="PS00086">
    <property type="entry name" value="CYTOCHROME_P450"/>
    <property type="match status" value="1"/>
</dbReference>
<gene>
    <name evidence="15" type="ORF">LARSCL_LOCUS12704</name>
</gene>
<dbReference type="GO" id="GO:0020037">
    <property type="term" value="F:heme binding"/>
    <property type="evidence" value="ECO:0007669"/>
    <property type="project" value="InterPro"/>
</dbReference>
<dbReference type="SUPFAM" id="SSF48264">
    <property type="entry name" value="Cytochrome P450"/>
    <property type="match status" value="1"/>
</dbReference>
<evidence type="ECO:0000313" key="16">
    <source>
        <dbReference type="Proteomes" id="UP001497382"/>
    </source>
</evidence>
<keyword evidence="8 14" id="KW-0503">Monooxygenase</keyword>
<evidence type="ECO:0000256" key="1">
    <source>
        <dbReference type="ARBA" id="ARBA00001971"/>
    </source>
</evidence>
<dbReference type="EC" id="1.14.14.14" evidence="10"/>
<comment type="subcellular location">
    <subcellularLocation>
        <location evidence="2">Membrane</location>
    </subcellularLocation>
</comment>
<name>A0AAV2AI48_9ARAC</name>
<evidence type="ECO:0000256" key="3">
    <source>
        <dbReference type="ARBA" id="ARBA00010617"/>
    </source>
</evidence>
<dbReference type="PANTHER" id="PTHR24291">
    <property type="entry name" value="CYTOCHROME P450 FAMILY 4"/>
    <property type="match status" value="1"/>
</dbReference>
<dbReference type="InterPro" id="IPR017972">
    <property type="entry name" value="Cyt_P450_CS"/>
</dbReference>
<evidence type="ECO:0000256" key="8">
    <source>
        <dbReference type="ARBA" id="ARBA00023033"/>
    </source>
</evidence>
<dbReference type="AlphaFoldDB" id="A0AAV2AI48"/>
<reference evidence="15 16" key="1">
    <citation type="submission" date="2024-04" db="EMBL/GenBank/DDBJ databases">
        <authorList>
            <person name="Rising A."/>
            <person name="Reimegard J."/>
            <person name="Sonavane S."/>
            <person name="Akerstrom W."/>
            <person name="Nylinder S."/>
            <person name="Hedman E."/>
            <person name="Kallberg Y."/>
        </authorList>
    </citation>
    <scope>NUCLEOTIDE SEQUENCE [LARGE SCALE GENOMIC DNA]</scope>
</reference>
<dbReference type="InterPro" id="IPR002401">
    <property type="entry name" value="Cyt_P450_E_grp-I"/>
</dbReference>
<keyword evidence="4 13" id="KW-0349">Heme</keyword>
<dbReference type="PANTHER" id="PTHR24291:SF43">
    <property type="entry name" value="AROMATASE"/>
    <property type="match status" value="1"/>
</dbReference>
<evidence type="ECO:0000256" key="7">
    <source>
        <dbReference type="ARBA" id="ARBA00023004"/>
    </source>
</evidence>
<dbReference type="GO" id="GO:0070330">
    <property type="term" value="F:aromatase activity"/>
    <property type="evidence" value="ECO:0007669"/>
    <property type="project" value="UniProtKB-EC"/>
</dbReference>
<evidence type="ECO:0000256" key="14">
    <source>
        <dbReference type="RuleBase" id="RU000461"/>
    </source>
</evidence>
<sequence length="267" mass="30891">MNVLEDITKKIIQEKKEKHLKGESETHNGKYKALLDLLLEKHFETHELNEEDIREEVNTFVLAGHETVATSASWALYLIGLHPDVQAKIHEEIDEVFGDEMKRPLTEIDLKNLHFLDSVLKETARLYPAIPLIARQATEDCNICDYVIPKGATCVIFLYFLNRDEDVFPEPNKFDPDRFLPENSVNIPEYGYIPFSAGARSCIGYKYAEMELKTIMCSILRNFTVTSLDDREKIQPMLKIALHPSQPIRLKFRTRSIQKRTQNLELI</sequence>
<proteinExistence type="inferred from homology"/>
<keyword evidence="16" id="KW-1185">Reference proteome</keyword>
<dbReference type="InterPro" id="IPR036396">
    <property type="entry name" value="Cyt_P450_sf"/>
</dbReference>
<keyword evidence="6 14" id="KW-0560">Oxidoreductase</keyword>
<dbReference type="InterPro" id="IPR050196">
    <property type="entry name" value="Cytochrome_P450_Monoox"/>
</dbReference>
<keyword evidence="7 13" id="KW-0408">Iron</keyword>
<comment type="caution">
    <text evidence="15">The sequence shown here is derived from an EMBL/GenBank/DDBJ whole genome shotgun (WGS) entry which is preliminary data.</text>
</comment>
<dbReference type="EMBL" id="CAXIEN010000169">
    <property type="protein sequence ID" value="CAL1283602.1"/>
    <property type="molecule type" value="Genomic_DNA"/>
</dbReference>
<protein>
    <recommendedName>
        <fullName evidence="10">aromatase</fullName>
        <ecNumber evidence="10">1.14.14.14</ecNumber>
    </recommendedName>
    <alternativeName>
        <fullName evidence="12">Cytochrome P-450AROM</fullName>
    </alternativeName>
    <alternativeName>
        <fullName evidence="11">Estrogen synthase</fullName>
    </alternativeName>
</protein>
<evidence type="ECO:0000313" key="15">
    <source>
        <dbReference type="EMBL" id="CAL1283602.1"/>
    </source>
</evidence>